<dbReference type="PANTHER" id="PTHR12589">
    <property type="entry name" value="PYRUVOYL TETRAHYDROBIOPTERIN SYNTHASE"/>
    <property type="match status" value="1"/>
</dbReference>
<comment type="pathway">
    <text evidence="2">Cofactor biosynthesis; tetrahydrobiopterin biosynthesis; tetrahydrobiopterin from 7,8-dihydroneopterin triphosphate: step 1/3.</text>
</comment>
<evidence type="ECO:0000256" key="2">
    <source>
        <dbReference type="ARBA" id="ARBA00005126"/>
    </source>
</evidence>
<dbReference type="GO" id="GO:0046872">
    <property type="term" value="F:metal ion binding"/>
    <property type="evidence" value="ECO:0007669"/>
    <property type="project" value="UniProtKB-KW"/>
</dbReference>
<dbReference type="UniPathway" id="UPA00849">
    <property type="reaction ID" value="UER00819"/>
</dbReference>
<keyword evidence="7" id="KW-0783">Tetrahydrobiopterin biosynthesis</keyword>
<evidence type="ECO:0000313" key="9">
    <source>
        <dbReference type="EMBL" id="KAF0727354.1"/>
    </source>
</evidence>
<dbReference type="GO" id="GO:0006729">
    <property type="term" value="P:tetrahydrobiopterin biosynthetic process"/>
    <property type="evidence" value="ECO:0007669"/>
    <property type="project" value="UniProtKB-UniPathway"/>
</dbReference>
<accession>A0A6G0WJG5</accession>
<reference evidence="9 10" key="1">
    <citation type="submission" date="2019-07" db="EMBL/GenBank/DDBJ databases">
        <title>Genomics analysis of Aphanomyces spp. identifies a new class of oomycete effector associated with host adaptation.</title>
        <authorList>
            <person name="Gaulin E."/>
        </authorList>
    </citation>
    <scope>NUCLEOTIDE SEQUENCE [LARGE SCALE GENOMIC DNA]</scope>
    <source>
        <strain evidence="9 10">ATCC 201684</strain>
    </source>
</reference>
<keyword evidence="8" id="KW-0456">Lyase</keyword>
<proteinExistence type="inferred from homology"/>
<dbReference type="EC" id="4.2.3.12" evidence="4"/>
<keyword evidence="10" id="KW-1185">Reference proteome</keyword>
<evidence type="ECO:0000256" key="3">
    <source>
        <dbReference type="ARBA" id="ARBA00009164"/>
    </source>
</evidence>
<evidence type="ECO:0000313" key="10">
    <source>
        <dbReference type="Proteomes" id="UP000481153"/>
    </source>
</evidence>
<dbReference type="Pfam" id="PF01242">
    <property type="entry name" value="PTPS"/>
    <property type="match status" value="1"/>
</dbReference>
<evidence type="ECO:0000256" key="1">
    <source>
        <dbReference type="ARBA" id="ARBA00001947"/>
    </source>
</evidence>
<dbReference type="VEuPathDB" id="FungiDB:AeMF1_002775"/>
<name>A0A6G0WJG5_9STRA</name>
<evidence type="ECO:0000256" key="6">
    <source>
        <dbReference type="ARBA" id="ARBA00022833"/>
    </source>
</evidence>
<organism evidence="9 10">
    <name type="scientific">Aphanomyces euteiches</name>
    <dbReference type="NCBI Taxonomy" id="100861"/>
    <lineage>
        <taxon>Eukaryota</taxon>
        <taxon>Sar</taxon>
        <taxon>Stramenopiles</taxon>
        <taxon>Oomycota</taxon>
        <taxon>Saprolegniomycetes</taxon>
        <taxon>Saprolegniales</taxon>
        <taxon>Verrucalvaceae</taxon>
        <taxon>Aphanomyces</taxon>
    </lineage>
</organism>
<keyword evidence="5" id="KW-0479">Metal-binding</keyword>
<protein>
    <recommendedName>
        <fullName evidence="4">6-pyruvoyltetrahydropterin synthase</fullName>
        <ecNumber evidence="4">4.2.3.12</ecNumber>
    </recommendedName>
</protein>
<comment type="cofactor">
    <cofactor evidence="1">
        <name>Zn(2+)</name>
        <dbReference type="ChEBI" id="CHEBI:29105"/>
    </cofactor>
</comment>
<evidence type="ECO:0000256" key="4">
    <source>
        <dbReference type="ARBA" id="ARBA00013100"/>
    </source>
</evidence>
<dbReference type="Gene3D" id="3.30.479.10">
    <property type="entry name" value="6-pyruvoyl tetrahydropterin synthase/QueD"/>
    <property type="match status" value="1"/>
</dbReference>
<comment type="caution">
    <text evidence="9">The sequence shown here is derived from an EMBL/GenBank/DDBJ whole genome shotgun (WGS) entry which is preliminary data.</text>
</comment>
<dbReference type="Proteomes" id="UP000481153">
    <property type="component" value="Unassembled WGS sequence"/>
</dbReference>
<dbReference type="AlphaFoldDB" id="A0A6G0WJG5"/>
<dbReference type="InterPro" id="IPR007115">
    <property type="entry name" value="6-PTP_synth/QueD"/>
</dbReference>
<dbReference type="EMBL" id="VJMJ01000198">
    <property type="protein sequence ID" value="KAF0727354.1"/>
    <property type="molecule type" value="Genomic_DNA"/>
</dbReference>
<evidence type="ECO:0000256" key="8">
    <source>
        <dbReference type="ARBA" id="ARBA00023239"/>
    </source>
</evidence>
<evidence type="ECO:0000256" key="5">
    <source>
        <dbReference type="ARBA" id="ARBA00022723"/>
    </source>
</evidence>
<keyword evidence="6" id="KW-0862">Zinc</keyword>
<dbReference type="GO" id="GO:0003874">
    <property type="term" value="F:6-pyruvoyltetrahydropterin synthase activity"/>
    <property type="evidence" value="ECO:0007669"/>
    <property type="project" value="UniProtKB-EC"/>
</dbReference>
<gene>
    <name evidence="9" type="ORF">Ae201684_014613</name>
</gene>
<dbReference type="PANTHER" id="PTHR12589:SF7">
    <property type="entry name" value="6-PYRUVOYL TETRAHYDROBIOPTERIN SYNTHASE"/>
    <property type="match status" value="1"/>
</dbReference>
<dbReference type="SUPFAM" id="SSF55620">
    <property type="entry name" value="Tetrahydrobiopterin biosynthesis enzymes-like"/>
    <property type="match status" value="1"/>
</dbReference>
<dbReference type="InterPro" id="IPR038418">
    <property type="entry name" value="6-PTP_synth/QueD_sf"/>
</dbReference>
<sequence>MKFNAAHFIAFQGFRERLHGHNYRMSVTVTGTKVGHDGYLMDFGDIKTIARDVCRELNEHFLVPMKSDVLKIDANDENVTLVTEDGKTFSFPRDDCSLLPIVHSSAEELALYLMDVLLERFTMEKMQQRHATKIEVSIAEAENQLAAVERVLDYALP</sequence>
<evidence type="ECO:0000256" key="7">
    <source>
        <dbReference type="ARBA" id="ARBA00023007"/>
    </source>
</evidence>
<comment type="similarity">
    <text evidence="3">Belongs to the PTPS family.</text>
</comment>